<comment type="caution">
    <text evidence="2">The sequence shown here is derived from an EMBL/GenBank/DDBJ whole genome shotgun (WGS) entry which is preliminary data.</text>
</comment>
<feature type="region of interest" description="Disordered" evidence="1">
    <location>
        <begin position="316"/>
        <end position="374"/>
    </location>
</feature>
<dbReference type="EMBL" id="JACGWL010000004">
    <property type="protein sequence ID" value="KAK4403961.1"/>
    <property type="molecule type" value="Genomic_DNA"/>
</dbReference>
<gene>
    <name evidence="2" type="ORF">Sango_0764700</name>
</gene>
<organism evidence="2 3">
    <name type="scientific">Sesamum angolense</name>
    <dbReference type="NCBI Taxonomy" id="2727404"/>
    <lineage>
        <taxon>Eukaryota</taxon>
        <taxon>Viridiplantae</taxon>
        <taxon>Streptophyta</taxon>
        <taxon>Embryophyta</taxon>
        <taxon>Tracheophyta</taxon>
        <taxon>Spermatophyta</taxon>
        <taxon>Magnoliopsida</taxon>
        <taxon>eudicotyledons</taxon>
        <taxon>Gunneridae</taxon>
        <taxon>Pentapetalae</taxon>
        <taxon>asterids</taxon>
        <taxon>lamiids</taxon>
        <taxon>Lamiales</taxon>
        <taxon>Pedaliaceae</taxon>
        <taxon>Sesamum</taxon>
    </lineage>
</organism>
<sequence length="412" mass="47212">MSPYRLVYGKSCYLPVELEHRAYWAIKQFNLAMDEAGGQRKLELQELEEIRNDAYENSKIYKEKAKAFHDRIISRKEFNIGQKVLLFHFKLKLFPDLLLPLSVPTLSGTKRRNHKIPNHHAISPADPRSHRKRRWNTSNSRTLPLTRARAAAATSDTARFLSPNSASTGFSRYRPPVSAILHHGTGRKVLPPDRDHDHEVTDAQAFYPHPLELSAATSTSKLEPPETDIYIELTREFYTTFEFTTPQSLTLDTPNVIKFRLMGKEFSMTLTDFNIALGFTTTDLARTHEYQNSLCDYRDDFNAIKEWKDLAIDPLIYHPSSDDTEEETENDQTEHDEEEDSDASEASQEETEDASKDEAEERNDTHMADVAGTATHQQITLDDIARRIARMEANLIDIFEHVGLTPRRPPTP</sequence>
<evidence type="ECO:0000256" key="1">
    <source>
        <dbReference type="SAM" id="MobiDB-lite"/>
    </source>
</evidence>
<protein>
    <recommendedName>
        <fullName evidence="4">Reverse transcriptase domain-containing protein</fullName>
    </recommendedName>
</protein>
<name>A0AAE1X2I9_9LAMI</name>
<accession>A0AAE1X2I9</accession>
<dbReference type="AlphaFoldDB" id="A0AAE1X2I9"/>
<reference evidence="2" key="2">
    <citation type="journal article" date="2024" name="Plant">
        <title>Genomic evolution and insights into agronomic trait innovations of Sesamum species.</title>
        <authorList>
            <person name="Miao H."/>
            <person name="Wang L."/>
            <person name="Qu L."/>
            <person name="Liu H."/>
            <person name="Sun Y."/>
            <person name="Le M."/>
            <person name="Wang Q."/>
            <person name="Wei S."/>
            <person name="Zheng Y."/>
            <person name="Lin W."/>
            <person name="Duan Y."/>
            <person name="Cao H."/>
            <person name="Xiong S."/>
            <person name="Wang X."/>
            <person name="Wei L."/>
            <person name="Li C."/>
            <person name="Ma Q."/>
            <person name="Ju M."/>
            <person name="Zhao R."/>
            <person name="Li G."/>
            <person name="Mu C."/>
            <person name="Tian Q."/>
            <person name="Mei H."/>
            <person name="Zhang T."/>
            <person name="Gao T."/>
            <person name="Zhang H."/>
        </authorList>
    </citation>
    <scope>NUCLEOTIDE SEQUENCE</scope>
    <source>
        <strain evidence="2">K16</strain>
    </source>
</reference>
<feature type="compositionally biased region" description="Basic and acidic residues" evidence="1">
    <location>
        <begin position="353"/>
        <end position="367"/>
    </location>
</feature>
<feature type="region of interest" description="Disordered" evidence="1">
    <location>
        <begin position="110"/>
        <end position="138"/>
    </location>
</feature>
<feature type="compositionally biased region" description="Acidic residues" evidence="1">
    <location>
        <begin position="322"/>
        <end position="352"/>
    </location>
</feature>
<proteinExistence type="predicted"/>
<evidence type="ECO:0008006" key="4">
    <source>
        <dbReference type="Google" id="ProtNLM"/>
    </source>
</evidence>
<evidence type="ECO:0000313" key="3">
    <source>
        <dbReference type="Proteomes" id="UP001289374"/>
    </source>
</evidence>
<dbReference type="Proteomes" id="UP001289374">
    <property type="component" value="Unassembled WGS sequence"/>
</dbReference>
<reference evidence="2" key="1">
    <citation type="submission" date="2020-06" db="EMBL/GenBank/DDBJ databases">
        <authorList>
            <person name="Li T."/>
            <person name="Hu X."/>
            <person name="Zhang T."/>
            <person name="Song X."/>
            <person name="Zhang H."/>
            <person name="Dai N."/>
            <person name="Sheng W."/>
            <person name="Hou X."/>
            <person name="Wei L."/>
        </authorList>
    </citation>
    <scope>NUCLEOTIDE SEQUENCE</scope>
    <source>
        <strain evidence="2">K16</strain>
        <tissue evidence="2">Leaf</tissue>
    </source>
</reference>
<evidence type="ECO:0000313" key="2">
    <source>
        <dbReference type="EMBL" id="KAK4403961.1"/>
    </source>
</evidence>
<keyword evidence="3" id="KW-1185">Reference proteome</keyword>